<evidence type="ECO:0000259" key="1">
    <source>
        <dbReference type="Pfam" id="PF13400"/>
    </source>
</evidence>
<comment type="caution">
    <text evidence="2">The sequence shown here is derived from an EMBL/GenBank/DDBJ whole genome shotgun (WGS) entry which is preliminary data.</text>
</comment>
<keyword evidence="3" id="KW-1185">Reference proteome</keyword>
<name>A0ABQ4S3F7_9HYPH</name>
<reference evidence="2" key="2">
    <citation type="submission" date="2021-08" db="EMBL/GenBank/DDBJ databases">
        <authorList>
            <person name="Tani A."/>
            <person name="Ola A."/>
            <person name="Ogura Y."/>
            <person name="Katsura K."/>
            <person name="Hayashi T."/>
        </authorList>
    </citation>
    <scope>NUCLEOTIDE SEQUENCE</scope>
    <source>
        <strain evidence="2">DSM 19015</strain>
    </source>
</reference>
<protein>
    <recommendedName>
        <fullName evidence="1">Putative Flp pilus-assembly TadG-like N-terminal domain-containing protein</fullName>
    </recommendedName>
</protein>
<dbReference type="EMBL" id="BPQP01000099">
    <property type="protein sequence ID" value="GJD97673.1"/>
    <property type="molecule type" value="Genomic_DNA"/>
</dbReference>
<feature type="domain" description="Putative Flp pilus-assembly TadG-like N-terminal" evidence="1">
    <location>
        <begin position="1"/>
        <end position="42"/>
    </location>
</feature>
<dbReference type="InterPro" id="IPR028087">
    <property type="entry name" value="Tad_N"/>
</dbReference>
<evidence type="ECO:0000313" key="2">
    <source>
        <dbReference type="EMBL" id="GJD97673.1"/>
    </source>
</evidence>
<dbReference type="Pfam" id="PF13400">
    <property type="entry name" value="Tad"/>
    <property type="match status" value="1"/>
</dbReference>
<dbReference type="Proteomes" id="UP001055125">
    <property type="component" value="Unassembled WGS sequence"/>
</dbReference>
<proteinExistence type="predicted"/>
<sequence length="402" mass="42523">MFALALPVLVGFAGAAVDYGTWVKQRTRLQNAADAAAMAAARELAVSSYEQRRMQAVAERWAKSYFMTEGGGLGLTITVAPKDDATSVQVDLKHDRKQYLSGIIAITPGHIKASSVATLRGQRRLCVLALDPSNSQTVYLKSNSWLTARDCDVHSNSTSPSGVSSDSGIQVTAERVCSGGGFSGAGTFRGERESDCPKVNDPIADRLPPSVGSCKSPNPPLVNKGSASLRHTLSPGTYCGGLFIGGNSFVTFAPGEYVIKDGPFVVDSNADVRGDGVGFYLTGPGSTFQFLSNARISLDAPRTGAMAGLLVFEDRAAPLLRNHEIKTNYASNMTGTVYLSRGRFVVDATNEVAQQSAFTVIVAQQLLLTANPKLTLNTKYGATTVPVPKGLGQTDGDVYLVQ</sequence>
<gene>
    <name evidence="2" type="ORF">OCOJLMKI_4906</name>
</gene>
<organism evidence="2 3">
    <name type="scientific">Methylobacterium iners</name>
    <dbReference type="NCBI Taxonomy" id="418707"/>
    <lineage>
        <taxon>Bacteria</taxon>
        <taxon>Pseudomonadati</taxon>
        <taxon>Pseudomonadota</taxon>
        <taxon>Alphaproteobacteria</taxon>
        <taxon>Hyphomicrobiales</taxon>
        <taxon>Methylobacteriaceae</taxon>
        <taxon>Methylobacterium</taxon>
    </lineage>
</organism>
<evidence type="ECO:0000313" key="3">
    <source>
        <dbReference type="Proteomes" id="UP001055125"/>
    </source>
</evidence>
<accession>A0ABQ4S3F7</accession>
<reference evidence="2" key="1">
    <citation type="journal article" date="2021" name="Front. Microbiol.">
        <title>Comprehensive Comparative Genomics and Phenotyping of Methylobacterium Species.</title>
        <authorList>
            <person name="Alessa O."/>
            <person name="Ogura Y."/>
            <person name="Fujitani Y."/>
            <person name="Takami H."/>
            <person name="Hayashi T."/>
            <person name="Sahin N."/>
            <person name="Tani A."/>
        </authorList>
    </citation>
    <scope>NUCLEOTIDE SEQUENCE</scope>
    <source>
        <strain evidence="2">DSM 19015</strain>
    </source>
</reference>